<protein>
    <submittedName>
        <fullName evidence="3">Uncharacterized protein</fullName>
    </submittedName>
</protein>
<dbReference type="AlphaFoldDB" id="A0A0C3QXG3"/>
<reference evidence="4" key="2">
    <citation type="submission" date="2015-01" db="EMBL/GenBank/DDBJ databases">
        <title>Evolutionary Origins and Diversification of the Mycorrhizal Mutualists.</title>
        <authorList>
            <consortium name="DOE Joint Genome Institute"/>
            <consortium name="Mycorrhizal Genomics Consortium"/>
            <person name="Kohler A."/>
            <person name="Kuo A."/>
            <person name="Nagy L.G."/>
            <person name="Floudas D."/>
            <person name="Copeland A."/>
            <person name="Barry K.W."/>
            <person name="Cichocki N."/>
            <person name="Veneault-Fourrey C."/>
            <person name="LaButti K."/>
            <person name="Lindquist E.A."/>
            <person name="Lipzen A."/>
            <person name="Lundell T."/>
            <person name="Morin E."/>
            <person name="Murat C."/>
            <person name="Riley R."/>
            <person name="Ohm R."/>
            <person name="Sun H."/>
            <person name="Tunlid A."/>
            <person name="Henrissat B."/>
            <person name="Grigoriev I.V."/>
            <person name="Hibbett D.S."/>
            <person name="Martin F."/>
        </authorList>
    </citation>
    <scope>NUCLEOTIDE SEQUENCE [LARGE SCALE GENOMIC DNA]</scope>
    <source>
        <strain evidence="4">MUT 4182</strain>
    </source>
</reference>
<evidence type="ECO:0000256" key="2">
    <source>
        <dbReference type="SAM" id="MobiDB-lite"/>
    </source>
</evidence>
<dbReference type="HOGENOM" id="CLU_2016892_0_0_1"/>
<proteinExistence type="predicted"/>
<evidence type="ECO:0000256" key="1">
    <source>
        <dbReference type="SAM" id="Coils"/>
    </source>
</evidence>
<evidence type="ECO:0000313" key="4">
    <source>
        <dbReference type="Proteomes" id="UP000054248"/>
    </source>
</evidence>
<keyword evidence="1" id="KW-0175">Coiled coil</keyword>
<dbReference type="OrthoDB" id="3204239at2759"/>
<accession>A0A0C3QXG3</accession>
<evidence type="ECO:0000313" key="3">
    <source>
        <dbReference type="EMBL" id="KIO34781.1"/>
    </source>
</evidence>
<name>A0A0C3QXG3_9AGAM</name>
<dbReference type="Proteomes" id="UP000054248">
    <property type="component" value="Unassembled WGS sequence"/>
</dbReference>
<feature type="coiled-coil region" evidence="1">
    <location>
        <begin position="35"/>
        <end position="76"/>
    </location>
</feature>
<dbReference type="EMBL" id="KN822942">
    <property type="protein sequence ID" value="KIO34781.1"/>
    <property type="molecule type" value="Genomic_DNA"/>
</dbReference>
<sequence>MSLTHSIRYMPESDPFKRPRIPTYVKPLSRAKFSAEELENALSSLQSVVDNIKTVLERFDEDLGRLKDRSRKLDREILHEQTRMWDYKQRRVEAQSASRHDSWLGREHLESSKEDQEGGRESW</sequence>
<gene>
    <name evidence="3" type="ORF">M407DRAFT_16732</name>
</gene>
<organism evidence="3 4">
    <name type="scientific">Tulasnella calospora MUT 4182</name>
    <dbReference type="NCBI Taxonomy" id="1051891"/>
    <lineage>
        <taxon>Eukaryota</taxon>
        <taxon>Fungi</taxon>
        <taxon>Dikarya</taxon>
        <taxon>Basidiomycota</taxon>
        <taxon>Agaricomycotina</taxon>
        <taxon>Agaricomycetes</taxon>
        <taxon>Cantharellales</taxon>
        <taxon>Tulasnellaceae</taxon>
        <taxon>Tulasnella</taxon>
    </lineage>
</organism>
<keyword evidence="4" id="KW-1185">Reference proteome</keyword>
<feature type="region of interest" description="Disordered" evidence="2">
    <location>
        <begin position="96"/>
        <end position="123"/>
    </location>
</feature>
<reference evidence="3 4" key="1">
    <citation type="submission" date="2014-04" db="EMBL/GenBank/DDBJ databases">
        <authorList>
            <consortium name="DOE Joint Genome Institute"/>
            <person name="Kuo A."/>
            <person name="Girlanda M."/>
            <person name="Perotto S."/>
            <person name="Kohler A."/>
            <person name="Nagy L.G."/>
            <person name="Floudas D."/>
            <person name="Copeland A."/>
            <person name="Barry K.W."/>
            <person name="Cichocki N."/>
            <person name="Veneault-Fourrey C."/>
            <person name="LaButti K."/>
            <person name="Lindquist E.A."/>
            <person name="Lipzen A."/>
            <person name="Lundell T."/>
            <person name="Morin E."/>
            <person name="Murat C."/>
            <person name="Sun H."/>
            <person name="Tunlid A."/>
            <person name="Henrissat B."/>
            <person name="Grigoriev I.V."/>
            <person name="Hibbett D.S."/>
            <person name="Martin F."/>
            <person name="Nordberg H.P."/>
            <person name="Cantor M.N."/>
            <person name="Hua S.X."/>
        </authorList>
    </citation>
    <scope>NUCLEOTIDE SEQUENCE [LARGE SCALE GENOMIC DNA]</scope>
    <source>
        <strain evidence="3 4">MUT 4182</strain>
    </source>
</reference>